<dbReference type="Pfam" id="PF10263">
    <property type="entry name" value="SprT-like"/>
    <property type="match status" value="1"/>
</dbReference>
<dbReference type="InterPro" id="IPR006640">
    <property type="entry name" value="SprT-like_domain"/>
</dbReference>
<dbReference type="GO" id="GO:0006950">
    <property type="term" value="P:response to stress"/>
    <property type="evidence" value="ECO:0007669"/>
    <property type="project" value="UniProtKB-ARBA"/>
</dbReference>
<dbReference type="GO" id="GO:0005634">
    <property type="term" value="C:nucleus"/>
    <property type="evidence" value="ECO:0007669"/>
    <property type="project" value="TreeGrafter"/>
</dbReference>
<dbReference type="AlphaFoldDB" id="A0A179GNL4"/>
<feature type="compositionally biased region" description="Acidic residues" evidence="1">
    <location>
        <begin position="216"/>
        <end position="237"/>
    </location>
</feature>
<evidence type="ECO:0000256" key="1">
    <source>
        <dbReference type="SAM" id="MobiDB-lite"/>
    </source>
</evidence>
<feature type="compositionally biased region" description="Low complexity" evidence="1">
    <location>
        <begin position="297"/>
        <end position="311"/>
    </location>
</feature>
<dbReference type="InterPro" id="IPR035240">
    <property type="entry name" value="SprT_Zn_ribbon"/>
</dbReference>
<dbReference type="InterPro" id="IPR036910">
    <property type="entry name" value="HMG_box_dom_sf"/>
</dbReference>
<proteinExistence type="predicted"/>
<evidence type="ECO:0000259" key="2">
    <source>
        <dbReference type="SMART" id="SM00731"/>
    </source>
</evidence>
<evidence type="ECO:0000313" key="4">
    <source>
        <dbReference type="Proteomes" id="UP000078240"/>
    </source>
</evidence>
<dbReference type="PANTHER" id="PTHR23099:SF0">
    <property type="entry name" value="GERM CELL NUCLEAR ACIDIC PROTEIN"/>
    <property type="match status" value="1"/>
</dbReference>
<dbReference type="SMART" id="SM00731">
    <property type="entry name" value="SprT"/>
    <property type="match status" value="1"/>
</dbReference>
<organism evidence="3 4">
    <name type="scientific">Purpureocillium lilacinum</name>
    <name type="common">Paecilomyces lilacinus</name>
    <dbReference type="NCBI Taxonomy" id="33203"/>
    <lineage>
        <taxon>Eukaryota</taxon>
        <taxon>Fungi</taxon>
        <taxon>Dikarya</taxon>
        <taxon>Ascomycota</taxon>
        <taxon>Pezizomycotina</taxon>
        <taxon>Sordariomycetes</taxon>
        <taxon>Hypocreomycetidae</taxon>
        <taxon>Hypocreales</taxon>
        <taxon>Ophiocordycipitaceae</taxon>
        <taxon>Purpureocillium</taxon>
    </lineage>
</organism>
<sequence>MARVVDYYPSSEDELPRLDALLGSTSKRRVTPMSRETPRPPQGKGLVPKSAATPSARKVRRFGEQQSDLNPLFLPWSKSKESDSTRNTRGTFQIPSSSSREGTCQTPKVVPLDGLSYAMREDSPPPTARASRTRRRLAARLLESDKEDNSICDNAGLLNKTGRAQDGDSHTQFPTRGSTPVADLDHRKDAASVVLDPVSAKPLCPNTQKKDSGDTSNDEEPSIYETAVEDSQSESESEGSGSEFELSDSSEDLFERTSTPAAPPIARVRRGRQAKKEDNESPGVLNARSPNVRKPKSAFIAASSATAKTTSPDFQAGVRQPQAGISRSRSGSHESAFARDLDVLRAQLSGFSDDGQEARPDDDDTLVSPPSTPPRKVQSKGLVSPRKQGAIPETPHPPSVDAFWNKDFVDDWNEQHSPRKAPTVRLAPSPAKGKAGRAAEKRAFDARKAELAEEFFRELNEKIADGKISELAKATGGVKLVWTKTLNTTAGRANWKRETIRTKKADGTVVAVSHKHHASIELAEKVIDDDNKLLNVLAHEFCHLANFMITGIANNPHGKEFKAWAAKCSRAFGESHGIQVTTKHAYDIDFKYTWQCSACGSEYKRHSRSIDPQRHRCGSCKGTLTQTKPCPRGTNAGAGKVGKPTEYQMFVKEQMKIVRGENPNSPQKEVMRIVADKWAKARKRSMPVDDAVEPSEVDIVAARMVDLTMDSKGEDET</sequence>
<comment type="caution">
    <text evidence="3">The sequence shown here is derived from an EMBL/GenBank/DDBJ whole genome shotgun (WGS) entry which is preliminary data.</text>
</comment>
<dbReference type="Gene3D" id="1.10.30.10">
    <property type="entry name" value="High mobility group box domain"/>
    <property type="match status" value="1"/>
</dbReference>
<dbReference type="PANTHER" id="PTHR23099">
    <property type="entry name" value="TRANSCRIPTIONAL REGULATOR"/>
    <property type="match status" value="1"/>
</dbReference>
<accession>A0A179GNL4</accession>
<name>A0A179GNL4_PURLI</name>
<gene>
    <name evidence="3" type="ORF">VFPBJ_07199</name>
</gene>
<evidence type="ECO:0000313" key="3">
    <source>
        <dbReference type="EMBL" id="OAQ79078.1"/>
    </source>
</evidence>
<feature type="region of interest" description="Disordered" evidence="1">
    <location>
        <begin position="18"/>
        <end position="108"/>
    </location>
</feature>
<reference evidence="3 4" key="1">
    <citation type="submission" date="2016-01" db="EMBL/GenBank/DDBJ databases">
        <title>Biosynthesis of antibiotic leucinostatins and their inhibition on Phytophthora in bio-control Purpureocillium lilacinum.</title>
        <authorList>
            <person name="Wang G."/>
            <person name="Liu Z."/>
            <person name="Lin R."/>
            <person name="Li E."/>
            <person name="Mao Z."/>
            <person name="Ling J."/>
            <person name="Yin W."/>
            <person name="Xie B."/>
        </authorList>
    </citation>
    <scope>NUCLEOTIDE SEQUENCE [LARGE SCALE GENOMIC DNA]</scope>
    <source>
        <strain evidence="3">PLBJ-1</strain>
    </source>
</reference>
<feature type="compositionally biased region" description="Polar residues" evidence="1">
    <location>
        <begin position="87"/>
        <end position="106"/>
    </location>
</feature>
<feature type="region of interest" description="Disordered" evidence="1">
    <location>
        <begin position="416"/>
        <end position="437"/>
    </location>
</feature>
<feature type="region of interest" description="Disordered" evidence="1">
    <location>
        <begin position="141"/>
        <end position="399"/>
    </location>
</feature>
<dbReference type="CDD" id="cd00084">
    <property type="entry name" value="HMG-box_SF"/>
    <property type="match status" value="1"/>
</dbReference>
<dbReference type="SUPFAM" id="SSF47095">
    <property type="entry name" value="HMG-box"/>
    <property type="match status" value="1"/>
</dbReference>
<feature type="domain" description="SprT-like" evidence="2">
    <location>
        <begin position="457"/>
        <end position="627"/>
    </location>
</feature>
<dbReference type="Pfam" id="PF17283">
    <property type="entry name" value="Zn_ribbon_SprT"/>
    <property type="match status" value="1"/>
</dbReference>
<dbReference type="EMBL" id="LSBH01000005">
    <property type="protein sequence ID" value="OAQ79078.1"/>
    <property type="molecule type" value="Genomic_DNA"/>
</dbReference>
<protein>
    <submittedName>
        <fullName evidence="3">Sprt family metallopeptidase</fullName>
    </submittedName>
</protein>
<dbReference type="Proteomes" id="UP000078240">
    <property type="component" value="Unassembled WGS sequence"/>
</dbReference>